<sequence length="135" mass="14211">MMRTLYIRHFLALSLLALSAAAGAQTPSSAPPKLEKIDESGDAPITVTAKPGGEKSISEKREQGKVTEAKVKTGKSTYYVKPNSPAGSAQPGDLAGSANRGPQWKVMEFDLGKKKKSPKEQEAAENAPPPAPPAK</sequence>
<evidence type="ECO:0000313" key="3">
    <source>
        <dbReference type="EMBL" id="MDC8759743.1"/>
    </source>
</evidence>
<evidence type="ECO:0000256" key="2">
    <source>
        <dbReference type="SAM" id="SignalP"/>
    </source>
</evidence>
<proteinExistence type="predicted"/>
<accession>A0ABT5K413</accession>
<reference evidence="3 4" key="1">
    <citation type="submission" date="2022-10" db="EMBL/GenBank/DDBJ databases">
        <title>Janthinobacterium sp. hw3 Genome sequencing.</title>
        <authorList>
            <person name="Park S."/>
        </authorList>
    </citation>
    <scope>NUCLEOTIDE SEQUENCE [LARGE SCALE GENOMIC DNA]</scope>
    <source>
        <strain evidence="4">hw3</strain>
    </source>
</reference>
<evidence type="ECO:0000313" key="4">
    <source>
        <dbReference type="Proteomes" id="UP001221208"/>
    </source>
</evidence>
<gene>
    <name evidence="3" type="ORF">OIK44_19340</name>
</gene>
<dbReference type="EMBL" id="JAQQXR010000008">
    <property type="protein sequence ID" value="MDC8759743.1"/>
    <property type="molecule type" value="Genomic_DNA"/>
</dbReference>
<protein>
    <recommendedName>
        <fullName evidence="5">DUF2782 domain-containing protein</fullName>
    </recommendedName>
</protein>
<feature type="chain" id="PRO_5047373133" description="DUF2782 domain-containing protein" evidence="2">
    <location>
        <begin position="25"/>
        <end position="135"/>
    </location>
</feature>
<keyword evidence="4" id="KW-1185">Reference proteome</keyword>
<dbReference type="Proteomes" id="UP001221208">
    <property type="component" value="Unassembled WGS sequence"/>
</dbReference>
<organism evidence="3 4">
    <name type="scientific">Janthinobacterium fluminis</name>
    <dbReference type="NCBI Taxonomy" id="2987524"/>
    <lineage>
        <taxon>Bacteria</taxon>
        <taxon>Pseudomonadati</taxon>
        <taxon>Pseudomonadota</taxon>
        <taxon>Betaproteobacteria</taxon>
        <taxon>Burkholderiales</taxon>
        <taxon>Oxalobacteraceae</taxon>
        <taxon>Janthinobacterium</taxon>
    </lineage>
</organism>
<feature type="signal peptide" evidence="2">
    <location>
        <begin position="1"/>
        <end position="24"/>
    </location>
</feature>
<dbReference type="RefSeq" id="WP_273673099.1">
    <property type="nucleotide sequence ID" value="NZ_JAQQXR010000008.1"/>
</dbReference>
<feature type="compositionally biased region" description="Basic and acidic residues" evidence="1">
    <location>
        <begin position="52"/>
        <end position="71"/>
    </location>
</feature>
<feature type="region of interest" description="Disordered" evidence="1">
    <location>
        <begin position="22"/>
        <end position="135"/>
    </location>
</feature>
<name>A0ABT5K413_9BURK</name>
<keyword evidence="2" id="KW-0732">Signal</keyword>
<evidence type="ECO:0008006" key="5">
    <source>
        <dbReference type="Google" id="ProtNLM"/>
    </source>
</evidence>
<comment type="caution">
    <text evidence="3">The sequence shown here is derived from an EMBL/GenBank/DDBJ whole genome shotgun (WGS) entry which is preliminary data.</text>
</comment>
<evidence type="ECO:0000256" key="1">
    <source>
        <dbReference type="SAM" id="MobiDB-lite"/>
    </source>
</evidence>
<feature type="compositionally biased region" description="Basic and acidic residues" evidence="1">
    <location>
        <begin position="107"/>
        <end position="122"/>
    </location>
</feature>